<organism evidence="20 21">
    <name type="scientific">Caenorhabditis japonica</name>
    <dbReference type="NCBI Taxonomy" id="281687"/>
    <lineage>
        <taxon>Eukaryota</taxon>
        <taxon>Metazoa</taxon>
        <taxon>Ecdysozoa</taxon>
        <taxon>Nematoda</taxon>
        <taxon>Chromadorea</taxon>
        <taxon>Rhabditida</taxon>
        <taxon>Rhabditina</taxon>
        <taxon>Rhabditomorpha</taxon>
        <taxon>Rhabditoidea</taxon>
        <taxon>Rhabditidae</taxon>
        <taxon>Peloderinae</taxon>
        <taxon>Caenorhabditis</taxon>
    </lineage>
</organism>
<evidence type="ECO:0000256" key="10">
    <source>
        <dbReference type="ARBA" id="ARBA00023034"/>
    </source>
</evidence>
<feature type="binding site" evidence="17">
    <location>
        <position position="74"/>
    </location>
    <ligand>
        <name>GTP</name>
        <dbReference type="ChEBI" id="CHEBI:37565"/>
    </ligand>
</feature>
<dbReference type="EC" id="3.6.5.2" evidence="3"/>
<dbReference type="InterPro" id="IPR006689">
    <property type="entry name" value="Small_GTPase_ARF/SAR"/>
</dbReference>
<dbReference type="PROSITE" id="PS51422">
    <property type="entry name" value="SAR1"/>
    <property type="match status" value="1"/>
</dbReference>
<dbReference type="PROSITE" id="PS51417">
    <property type="entry name" value="ARF"/>
    <property type="match status" value="1"/>
</dbReference>
<feature type="binding site" evidence="16">
    <location>
        <position position="177"/>
    </location>
    <ligand>
        <name>GTP</name>
        <dbReference type="ChEBI" id="CHEBI:37565"/>
    </ligand>
</feature>
<evidence type="ECO:0000256" key="9">
    <source>
        <dbReference type="ARBA" id="ARBA00022927"/>
    </source>
</evidence>
<feature type="binding site" evidence="17">
    <location>
        <begin position="130"/>
        <end position="133"/>
    </location>
    <ligand>
        <name>GTP</name>
        <dbReference type="ChEBI" id="CHEBI:37565"/>
    </ligand>
</feature>
<dbReference type="SUPFAM" id="SSF52540">
    <property type="entry name" value="P-loop containing nucleoside triphosphate hydrolases"/>
    <property type="match status" value="1"/>
</dbReference>
<dbReference type="GO" id="GO:0016192">
    <property type="term" value="P:vesicle-mediated transport"/>
    <property type="evidence" value="ECO:0007669"/>
    <property type="project" value="UniProtKB-KW"/>
</dbReference>
<dbReference type="SMART" id="SM00178">
    <property type="entry name" value="SAR"/>
    <property type="match status" value="1"/>
</dbReference>
<feature type="binding site" evidence="15">
    <location>
        <position position="30"/>
    </location>
    <ligand>
        <name>Mg(2+)</name>
        <dbReference type="ChEBI" id="CHEBI:18420"/>
    </ligand>
</feature>
<evidence type="ECO:0000256" key="13">
    <source>
        <dbReference type="ARBA" id="ARBA00037843"/>
    </source>
</evidence>
<feature type="binding site" evidence="16">
    <location>
        <position position="130"/>
    </location>
    <ligand>
        <name>GTP</name>
        <dbReference type="ChEBI" id="CHEBI:37565"/>
    </ligand>
</feature>
<keyword evidence="10 19" id="KW-0333">Golgi apparatus</keyword>
<evidence type="ECO:0000256" key="1">
    <source>
        <dbReference type="ARBA" id="ARBA00004406"/>
    </source>
</evidence>
<dbReference type="Proteomes" id="UP000005237">
    <property type="component" value="Unassembled WGS sequence"/>
</dbReference>
<feature type="binding site" evidence="18">
    <location>
        <position position="35"/>
    </location>
    <ligand>
        <name>Mg(2+)</name>
        <dbReference type="ChEBI" id="CHEBI:18420"/>
    </ligand>
</feature>
<reference evidence="21" key="1">
    <citation type="submission" date="2010-08" db="EMBL/GenBank/DDBJ databases">
        <authorList>
            <consortium name="Caenorhabditis japonica Sequencing Consortium"/>
            <person name="Wilson R.K."/>
        </authorList>
    </citation>
    <scope>NUCLEOTIDE SEQUENCE [LARGE SCALE GENOMIC DNA]</scope>
    <source>
        <strain evidence="21">DF5081</strain>
    </source>
</reference>
<reference evidence="20" key="2">
    <citation type="submission" date="2022-06" db="UniProtKB">
        <authorList>
            <consortium name="EnsemblMetazoa"/>
        </authorList>
    </citation>
    <scope>IDENTIFICATION</scope>
    <source>
        <strain evidence="20">DF5081</strain>
    </source>
</reference>
<dbReference type="GO" id="GO:0032580">
    <property type="term" value="C:Golgi cisterna membrane"/>
    <property type="evidence" value="ECO:0007669"/>
    <property type="project" value="UniProtKB-SubCell"/>
</dbReference>
<evidence type="ECO:0000256" key="11">
    <source>
        <dbReference type="ARBA" id="ARBA00023134"/>
    </source>
</evidence>
<keyword evidence="6" id="KW-0378">Hydrolase</keyword>
<evidence type="ECO:0000256" key="15">
    <source>
        <dbReference type="PIRSR" id="PIRSR606687-1"/>
    </source>
</evidence>
<feature type="binding site" evidence="16">
    <location>
        <position position="31"/>
    </location>
    <ligand>
        <name>GTP</name>
        <dbReference type="ChEBI" id="CHEBI:37565"/>
    </ligand>
</feature>
<comment type="similarity">
    <text evidence="2 19">Belongs to the small GTPase superfamily. SAR1 family.</text>
</comment>
<feature type="binding site" evidence="16">
    <location>
        <position position="176"/>
    </location>
    <ligand>
        <name>GTP</name>
        <dbReference type="ChEBI" id="CHEBI:37565"/>
    </ligand>
</feature>
<evidence type="ECO:0000256" key="14">
    <source>
        <dbReference type="ARBA" id="ARBA00047660"/>
    </source>
</evidence>
<feature type="binding site" evidence="16">
    <location>
        <position position="34"/>
    </location>
    <ligand>
        <name>GTP</name>
        <dbReference type="ChEBI" id="CHEBI:37565"/>
    </ligand>
</feature>
<evidence type="ECO:0000313" key="21">
    <source>
        <dbReference type="Proteomes" id="UP000005237"/>
    </source>
</evidence>
<feature type="binding site" evidence="16">
    <location>
        <position position="131"/>
    </location>
    <ligand>
        <name>GTP</name>
        <dbReference type="ChEBI" id="CHEBI:37565"/>
    </ligand>
</feature>
<dbReference type="PANTHER" id="PTHR45684">
    <property type="entry name" value="RE74312P"/>
    <property type="match status" value="1"/>
</dbReference>
<evidence type="ECO:0000256" key="8">
    <source>
        <dbReference type="ARBA" id="ARBA00022892"/>
    </source>
</evidence>
<dbReference type="OMA" id="DCADYER"/>
<dbReference type="InterPro" id="IPR006687">
    <property type="entry name" value="Small_GTPase_SAR1"/>
</dbReference>
<evidence type="ECO:0000313" key="20">
    <source>
        <dbReference type="EnsemblMetazoa" id="CJA15071.1"/>
    </source>
</evidence>
<dbReference type="GO" id="GO:0005525">
    <property type="term" value="F:GTP binding"/>
    <property type="evidence" value="ECO:0007669"/>
    <property type="project" value="UniProtKB-KW"/>
</dbReference>
<dbReference type="FunFam" id="3.40.50.300:FF:000161">
    <property type="entry name" value="Small COPII coat GTPase"/>
    <property type="match status" value="1"/>
</dbReference>
<feature type="binding site" evidence="16">
    <location>
        <position position="33"/>
    </location>
    <ligand>
        <name>GTP</name>
        <dbReference type="ChEBI" id="CHEBI:37565"/>
    </ligand>
</feature>
<accession>A0A8R1DZZ9</accession>
<dbReference type="Gene3D" id="3.40.50.300">
    <property type="entry name" value="P-loop containing nucleotide triphosphate hydrolases"/>
    <property type="match status" value="1"/>
</dbReference>
<keyword evidence="8 19" id="KW-0931">ER-Golgi transport</keyword>
<dbReference type="NCBIfam" id="TIGR00231">
    <property type="entry name" value="small_GTP"/>
    <property type="match status" value="1"/>
</dbReference>
<dbReference type="PRINTS" id="PR00328">
    <property type="entry name" value="SAR1GTPBP"/>
</dbReference>
<evidence type="ECO:0000256" key="16">
    <source>
        <dbReference type="PIRSR" id="PIRSR606687-2"/>
    </source>
</evidence>
<dbReference type="CDD" id="cd00879">
    <property type="entry name" value="Sar1"/>
    <property type="match status" value="1"/>
</dbReference>
<keyword evidence="15" id="KW-0460">Magnesium</keyword>
<dbReference type="GO" id="GO:0005789">
    <property type="term" value="C:endoplasmic reticulum membrane"/>
    <property type="evidence" value="ECO:0007669"/>
    <property type="project" value="UniProtKB-SubCell"/>
</dbReference>
<sequence>MSFLWEWFNEMLNILGLANKKGKLVFLGLDNAGKTTLLHMLKDDKLAQHVPTLHPTSEQLSLGGISFTTYDLGGHAQARRVWKDYFPAVDAVVFLLDVADAERLQETRAELESLLDDEQIADVPVLILGNKIDKPGAINEEQLKWHMKIQNSCTGKEQMSRKDLSSRPLEVFMCSVLRRQGYGEGFRWLSQYI</sequence>
<evidence type="ECO:0000256" key="18">
    <source>
        <dbReference type="PIRSR" id="PIRSR606689-2"/>
    </source>
</evidence>
<keyword evidence="7 19" id="KW-0256">Endoplasmic reticulum</keyword>
<evidence type="ECO:0000256" key="2">
    <source>
        <dbReference type="ARBA" id="ARBA00007507"/>
    </source>
</evidence>
<evidence type="ECO:0000256" key="12">
    <source>
        <dbReference type="ARBA" id="ARBA00023136"/>
    </source>
</evidence>
<keyword evidence="21" id="KW-1185">Reference proteome</keyword>
<dbReference type="GO" id="GO:0046872">
    <property type="term" value="F:metal ion binding"/>
    <property type="evidence" value="ECO:0007669"/>
    <property type="project" value="UniProtKB-KW"/>
</dbReference>
<name>A0A8R1DZZ9_CAEJA</name>
<feature type="binding site" evidence="16">
    <location>
        <position position="133"/>
    </location>
    <ligand>
        <name>GTP</name>
        <dbReference type="ChEBI" id="CHEBI:37565"/>
    </ligand>
</feature>
<proteinExistence type="inferred from homology"/>
<keyword evidence="4 19" id="KW-0813">Transport</keyword>
<feature type="binding site" evidence="16">
    <location>
        <position position="35"/>
    </location>
    <ligand>
        <name>GTP</name>
        <dbReference type="ChEBI" id="CHEBI:37565"/>
    </ligand>
</feature>
<evidence type="ECO:0000256" key="3">
    <source>
        <dbReference type="ARBA" id="ARBA00011984"/>
    </source>
</evidence>
<dbReference type="InterPro" id="IPR005225">
    <property type="entry name" value="Small_GTP-bd"/>
</dbReference>
<evidence type="ECO:0000256" key="5">
    <source>
        <dbReference type="ARBA" id="ARBA00022741"/>
    </source>
</evidence>
<dbReference type="EnsemblMetazoa" id="CJA15071.1">
    <property type="protein sequence ID" value="CJA15071.1"/>
    <property type="gene ID" value="WBGene00134275"/>
</dbReference>
<feature type="binding site" evidence="17">
    <location>
        <begin position="28"/>
        <end position="35"/>
    </location>
    <ligand>
        <name>GTP</name>
        <dbReference type="ChEBI" id="CHEBI:37565"/>
    </ligand>
</feature>
<comment type="subcellular location">
    <subcellularLocation>
        <location evidence="1">Endoplasmic reticulum membrane</location>
        <topology evidence="1">Peripheral membrane protein</topology>
    </subcellularLocation>
    <subcellularLocation>
        <location evidence="13">Golgi apparatus</location>
        <location evidence="13">Golgi stack membrane</location>
        <topology evidence="13">Peripheral membrane protein</topology>
    </subcellularLocation>
</comment>
<evidence type="ECO:0000256" key="19">
    <source>
        <dbReference type="RuleBase" id="RU003926"/>
    </source>
</evidence>
<protein>
    <recommendedName>
        <fullName evidence="3">small monomeric GTPase</fullName>
        <ecNumber evidence="3">3.6.5.2</ecNumber>
    </recommendedName>
</protein>
<dbReference type="SMART" id="SM00177">
    <property type="entry name" value="ARF"/>
    <property type="match status" value="1"/>
</dbReference>
<dbReference type="InterPro" id="IPR027417">
    <property type="entry name" value="P-loop_NTPase"/>
</dbReference>
<feature type="binding site" evidence="16">
    <location>
        <position position="36"/>
    </location>
    <ligand>
        <name>GTP</name>
        <dbReference type="ChEBI" id="CHEBI:37565"/>
    </ligand>
</feature>
<dbReference type="AlphaFoldDB" id="A0A8R1DZZ9"/>
<keyword evidence="9 19" id="KW-0653">Protein transport</keyword>
<keyword evidence="15" id="KW-0479">Metal-binding</keyword>
<evidence type="ECO:0000256" key="4">
    <source>
        <dbReference type="ARBA" id="ARBA00022448"/>
    </source>
</evidence>
<comment type="catalytic activity">
    <reaction evidence="14">
        <text>GTP + H2O = GDP + phosphate + H(+)</text>
        <dbReference type="Rhea" id="RHEA:19669"/>
        <dbReference type="ChEBI" id="CHEBI:15377"/>
        <dbReference type="ChEBI" id="CHEBI:15378"/>
        <dbReference type="ChEBI" id="CHEBI:37565"/>
        <dbReference type="ChEBI" id="CHEBI:43474"/>
        <dbReference type="ChEBI" id="CHEBI:58189"/>
        <dbReference type="EC" id="3.6.5.2"/>
    </reaction>
    <physiologicalReaction direction="left-to-right" evidence="14">
        <dbReference type="Rhea" id="RHEA:19670"/>
    </physiologicalReaction>
</comment>
<keyword evidence="11 17" id="KW-0342">GTP-binding</keyword>
<evidence type="ECO:0000256" key="17">
    <source>
        <dbReference type="PIRSR" id="PIRSR606689-1"/>
    </source>
</evidence>
<keyword evidence="5 16" id="KW-0547">Nucleotide-binding</keyword>
<dbReference type="GO" id="GO:0003925">
    <property type="term" value="F:G protein activity"/>
    <property type="evidence" value="ECO:0007669"/>
    <property type="project" value="UniProtKB-EC"/>
</dbReference>
<dbReference type="Pfam" id="PF00025">
    <property type="entry name" value="Arf"/>
    <property type="match status" value="1"/>
</dbReference>
<evidence type="ECO:0000256" key="7">
    <source>
        <dbReference type="ARBA" id="ARBA00022824"/>
    </source>
</evidence>
<evidence type="ECO:0000256" key="6">
    <source>
        <dbReference type="ARBA" id="ARBA00022801"/>
    </source>
</evidence>
<feature type="binding site" evidence="18">
    <location>
        <position position="52"/>
    </location>
    <ligand>
        <name>Mg(2+)</name>
        <dbReference type="ChEBI" id="CHEBI:18420"/>
    </ligand>
</feature>
<dbReference type="GO" id="GO:0006886">
    <property type="term" value="P:intracellular protein transport"/>
    <property type="evidence" value="ECO:0007669"/>
    <property type="project" value="InterPro"/>
</dbReference>
<keyword evidence="12" id="KW-0472">Membrane</keyword>